<dbReference type="Gene3D" id="1.10.4100.10">
    <property type="entry name" value="2-methylcitrate dehydratase PrpD"/>
    <property type="match status" value="1"/>
</dbReference>
<keyword evidence="5" id="KW-1185">Reference proteome</keyword>
<feature type="domain" description="MmgE/PrpD N-terminal" evidence="2">
    <location>
        <begin position="9"/>
        <end position="246"/>
    </location>
</feature>
<dbReference type="Pfam" id="PF19305">
    <property type="entry name" value="MmgE_PrpD_C"/>
    <property type="match status" value="1"/>
</dbReference>
<evidence type="ECO:0000313" key="4">
    <source>
        <dbReference type="EMBL" id="NKC31251.1"/>
    </source>
</evidence>
<evidence type="ECO:0000259" key="3">
    <source>
        <dbReference type="Pfam" id="PF19305"/>
    </source>
</evidence>
<dbReference type="InterPro" id="IPR045336">
    <property type="entry name" value="MmgE_PrpD_N"/>
</dbReference>
<protein>
    <submittedName>
        <fullName evidence="4">MmgE/PrpD family protein</fullName>
    </submittedName>
</protein>
<reference evidence="4 5" key="1">
    <citation type="submission" date="2020-03" db="EMBL/GenBank/DDBJ databases">
        <title>Roseomonas selenitidurans sp. nov. isolated from urban soil.</title>
        <authorList>
            <person name="Liu H."/>
        </authorList>
    </citation>
    <scope>NUCLEOTIDE SEQUENCE [LARGE SCALE GENOMIC DNA]</scope>
    <source>
        <strain evidence="4 5">BU-1</strain>
    </source>
</reference>
<comment type="similarity">
    <text evidence="1">Belongs to the PrpD family.</text>
</comment>
<evidence type="ECO:0000259" key="2">
    <source>
        <dbReference type="Pfam" id="PF03972"/>
    </source>
</evidence>
<dbReference type="PANTHER" id="PTHR16943:SF8">
    <property type="entry name" value="2-METHYLCITRATE DEHYDRATASE"/>
    <property type="match status" value="1"/>
</dbReference>
<dbReference type="Proteomes" id="UP000787635">
    <property type="component" value="Unassembled WGS sequence"/>
</dbReference>
<feature type="domain" description="MmgE/PrpD C-terminal" evidence="3">
    <location>
        <begin position="272"/>
        <end position="436"/>
    </location>
</feature>
<dbReference type="InterPro" id="IPR042188">
    <property type="entry name" value="MmgE/PrpD_sf_2"/>
</dbReference>
<sequence length="471" mass="48932">MSQPISLRVAAWSVGLRPEAVPPSVAAAIRLRILDLVGVMLATRAEPMAQAARRAAVAADPGAGAQILGETEEVSPMAAAFVNGVLTAVLEFDDTHIESFIHPTAPVLAAVLAELPRRRPDGAALLTAVLAGMELTCRLGLVPPVRLHTLGFHPTAVFGIFGATLALARLRGLDAATTADALGHAGSLSAGLNAAFEDGSATKMMHVGMAATGALRAVALAEAGLSGPRPVFEGRFGWFRSHVQGEPDLRLDRIGAGLGEEWAVLDIAAKVHPCAFTMMPHIEATLALRAAHGIRPADVAGILCLIGRRSFATMCEPVADKRRPATSWHGRISLQHTVAEALVRGRMDKGAYAEDALRDPQVNALADLVTYEDDPATVPTRSGGEVRITLRDGRVLAHRIEDMRGTRANPMTEADVLAKFRANAGDLMPAAALEATIAALLGLGGAADAAAVFAGIGRGVGGHVLPEPATG</sequence>
<dbReference type="InterPro" id="IPR042183">
    <property type="entry name" value="MmgE/PrpD_sf_1"/>
</dbReference>
<dbReference type="InterPro" id="IPR036148">
    <property type="entry name" value="MmgE/PrpD_sf"/>
</dbReference>
<comment type="caution">
    <text evidence="4">The sequence shown here is derived from an EMBL/GenBank/DDBJ whole genome shotgun (WGS) entry which is preliminary data.</text>
</comment>
<gene>
    <name evidence="4" type="ORF">HEQ75_10300</name>
</gene>
<organism evidence="4 5">
    <name type="scientific">Falsiroseomonas selenitidurans</name>
    <dbReference type="NCBI Taxonomy" id="2716335"/>
    <lineage>
        <taxon>Bacteria</taxon>
        <taxon>Pseudomonadati</taxon>
        <taxon>Pseudomonadota</taxon>
        <taxon>Alphaproteobacteria</taxon>
        <taxon>Acetobacterales</taxon>
        <taxon>Roseomonadaceae</taxon>
        <taxon>Falsiroseomonas</taxon>
    </lineage>
</organism>
<dbReference type="PANTHER" id="PTHR16943">
    <property type="entry name" value="2-METHYLCITRATE DEHYDRATASE-RELATED"/>
    <property type="match status" value="1"/>
</dbReference>
<dbReference type="EMBL" id="JAAVNE010000013">
    <property type="protein sequence ID" value="NKC31251.1"/>
    <property type="molecule type" value="Genomic_DNA"/>
</dbReference>
<dbReference type="InterPro" id="IPR005656">
    <property type="entry name" value="MmgE_PrpD"/>
</dbReference>
<proteinExistence type="inferred from homology"/>
<dbReference type="RefSeq" id="WP_168030005.1">
    <property type="nucleotide sequence ID" value="NZ_JAAVNE010000013.1"/>
</dbReference>
<dbReference type="InterPro" id="IPR045337">
    <property type="entry name" value="MmgE_PrpD_C"/>
</dbReference>
<dbReference type="Pfam" id="PF03972">
    <property type="entry name" value="MmgE_PrpD_N"/>
    <property type="match status" value="1"/>
</dbReference>
<evidence type="ECO:0000256" key="1">
    <source>
        <dbReference type="ARBA" id="ARBA00006174"/>
    </source>
</evidence>
<dbReference type="Gene3D" id="3.30.1330.120">
    <property type="entry name" value="2-methylcitrate dehydratase PrpD"/>
    <property type="match status" value="1"/>
</dbReference>
<evidence type="ECO:0000313" key="5">
    <source>
        <dbReference type="Proteomes" id="UP000787635"/>
    </source>
</evidence>
<accession>A0ABX1E2L5</accession>
<name>A0ABX1E2L5_9PROT</name>
<dbReference type="SUPFAM" id="SSF103378">
    <property type="entry name" value="2-methylcitrate dehydratase PrpD"/>
    <property type="match status" value="1"/>
</dbReference>